<evidence type="ECO:0000259" key="4">
    <source>
        <dbReference type="Pfam" id="PF05649"/>
    </source>
</evidence>
<dbReference type="GO" id="GO:0016485">
    <property type="term" value="P:protein processing"/>
    <property type="evidence" value="ECO:0007669"/>
    <property type="project" value="TreeGrafter"/>
</dbReference>
<dbReference type="Proteomes" id="UP000606786">
    <property type="component" value="Unassembled WGS sequence"/>
</dbReference>
<dbReference type="EMBL" id="CAJHJT010000001">
    <property type="protein sequence ID" value="CAD6993484.1"/>
    <property type="molecule type" value="Genomic_DNA"/>
</dbReference>
<dbReference type="PANTHER" id="PTHR11733">
    <property type="entry name" value="ZINC METALLOPROTEASE FAMILY M13 NEPRILYSIN-RELATED"/>
    <property type="match status" value="1"/>
</dbReference>
<dbReference type="Gene3D" id="1.10.1380.10">
    <property type="entry name" value="Neutral endopeptidase , domain2"/>
    <property type="match status" value="1"/>
</dbReference>
<proteinExistence type="evidence at transcript level"/>
<reference evidence="5" key="3">
    <citation type="submission" date="2020-11" db="EMBL/GenBank/DDBJ databases">
        <authorList>
            <person name="Whitehead M."/>
        </authorList>
    </citation>
    <scope>NUCLEOTIDE SEQUENCE</scope>
    <source>
        <strain evidence="5">EGII</strain>
    </source>
</reference>
<dbReference type="PANTHER" id="PTHR11733:SF241">
    <property type="entry name" value="GH26575P-RELATED"/>
    <property type="match status" value="1"/>
</dbReference>
<dbReference type="Gene3D" id="3.40.390.10">
    <property type="entry name" value="Collagenase (Catalytic Domain)"/>
    <property type="match status" value="2"/>
</dbReference>
<dbReference type="InterPro" id="IPR008753">
    <property type="entry name" value="Peptidase_M13_N"/>
</dbReference>
<dbReference type="EMBL" id="GAMC01013200">
    <property type="protein sequence ID" value="JAB93355.1"/>
    <property type="molecule type" value="mRNA"/>
</dbReference>
<feature type="domain" description="Peptidase M13 N-terminal" evidence="4">
    <location>
        <begin position="71"/>
        <end position="342"/>
    </location>
</feature>
<dbReference type="InterPro" id="IPR000718">
    <property type="entry name" value="Peptidase_M13"/>
</dbReference>
<name>W8AWL3_CERCA</name>
<reference evidence="6" key="1">
    <citation type="submission" date="2013-07" db="EMBL/GenBank/DDBJ databases">
        <authorList>
            <person name="Geib S."/>
        </authorList>
    </citation>
    <scope>NUCLEOTIDE SEQUENCE</scope>
</reference>
<dbReference type="InterPro" id="IPR024079">
    <property type="entry name" value="MetalloPept_cat_dom_sf"/>
</dbReference>
<dbReference type="SUPFAM" id="SSF55486">
    <property type="entry name" value="Metalloproteases ('zincins'), catalytic domain"/>
    <property type="match status" value="1"/>
</dbReference>
<evidence type="ECO:0000256" key="1">
    <source>
        <dbReference type="ARBA" id="ARBA00004401"/>
    </source>
</evidence>
<sequence>MSSACCRHPALLLLALTALFATSVTAASVPTAPTPAAAPSMGIGAPNVNVETEVLRFSYELERWLDTEKSPCQDFYAYVCGKTVNNTKEQFEARLQREKEKFDKFLSANNNEELLDAELKLKQFYESCKNARSVEELKESFMYKQSGGWPAIDSSATMQRRRRLKSWMDVVSAFHEAGINYFFTQRVEIKSNKRTVYLQVEDVLRYTLRKFEQLIGEVLTAYGVEMDRGRLIALEILTFERNRREILKDELKEEDVEYNYDDFKASSFGAALQIDWDKYFKSALGKPLKATDTVVVHEKTRLGKLFGFLQQTTMTRLLNWIWIDYLLDKSNAHCAELAQKYFEPVYQHIVEHAYLDKVQMAQLYSNIGRVYDELLPPTTWIDEMSQQNSHLFLGRAMHLTLNGDESLDSDYAKLQVTNRNFYRNLEKVQRFFAQSGKNQRLITRVGNAVVGDTSQVASNFMRIFSTVSTLMQQQNLTAPLNHILVGERFAEHMIASGSTSKTTGAWRSMESEREFAALGQCVARQQQQLTGTTELPYNLNELLVKLLAQQLALQTYDQWLQGNERLVRRLDSLLAAGRLQLSMAKLFYIGGVLTECGSFESISQKQLMKGYLHNSLKFRQAFRCRAVARDTCKVV</sequence>
<accession>W8AWL3</accession>
<keyword evidence="3" id="KW-0732">Signal</keyword>
<dbReference type="OrthoDB" id="9000293at2759"/>
<dbReference type="PROSITE" id="PS51885">
    <property type="entry name" value="NEPRILYSIN"/>
    <property type="match status" value="1"/>
</dbReference>
<dbReference type="Pfam" id="PF05649">
    <property type="entry name" value="Peptidase_M13_N"/>
    <property type="match status" value="1"/>
</dbReference>
<feature type="signal peptide" evidence="3">
    <location>
        <begin position="1"/>
        <end position="26"/>
    </location>
</feature>
<organism evidence="6">
    <name type="scientific">Ceratitis capitata</name>
    <name type="common">Mediterranean fruit fly</name>
    <name type="synonym">Tephritis capitata</name>
    <dbReference type="NCBI Taxonomy" id="7213"/>
    <lineage>
        <taxon>Eukaryota</taxon>
        <taxon>Metazoa</taxon>
        <taxon>Ecdysozoa</taxon>
        <taxon>Arthropoda</taxon>
        <taxon>Hexapoda</taxon>
        <taxon>Insecta</taxon>
        <taxon>Pterygota</taxon>
        <taxon>Neoptera</taxon>
        <taxon>Endopterygota</taxon>
        <taxon>Diptera</taxon>
        <taxon>Brachycera</taxon>
        <taxon>Muscomorpha</taxon>
        <taxon>Tephritoidea</taxon>
        <taxon>Tephritidae</taxon>
        <taxon>Ceratitis</taxon>
        <taxon>Ceratitis</taxon>
    </lineage>
</organism>
<dbReference type="AlphaFoldDB" id="W8AWL3"/>
<feature type="chain" id="PRO_5033979385" evidence="3">
    <location>
        <begin position="27"/>
        <end position="635"/>
    </location>
</feature>
<evidence type="ECO:0000313" key="7">
    <source>
        <dbReference type="Proteomes" id="UP000606786"/>
    </source>
</evidence>
<keyword evidence="7" id="KW-1185">Reference proteome</keyword>
<dbReference type="GO" id="GO:0004222">
    <property type="term" value="F:metalloendopeptidase activity"/>
    <property type="evidence" value="ECO:0007669"/>
    <property type="project" value="InterPro"/>
</dbReference>
<protein>
    <submittedName>
        <fullName evidence="5">(Mediterranean fruit fly) hypothetical protein</fullName>
    </submittedName>
    <submittedName>
        <fullName evidence="6">Endothelin-converting enzyme 1</fullName>
    </submittedName>
</protein>
<comment type="similarity">
    <text evidence="2">Belongs to the peptidase M13 family.</text>
</comment>
<evidence type="ECO:0000313" key="5">
    <source>
        <dbReference type="EMBL" id="CAD6993484.1"/>
    </source>
</evidence>
<reference evidence="6" key="2">
    <citation type="journal article" date="2014" name="BMC Genomics">
        <title>A genomic perspective to assessing quality of mass-reared SIT flies used in Mediterranean fruit fly (Ceratitis capitata) eradication in California.</title>
        <authorList>
            <person name="Calla B."/>
            <person name="Hall B."/>
            <person name="Hou S."/>
            <person name="Geib S.M."/>
        </authorList>
    </citation>
    <scope>NUCLEOTIDE SEQUENCE</scope>
</reference>
<comment type="subcellular location">
    <subcellularLocation>
        <location evidence="1">Cell membrane</location>
        <topology evidence="1">Single-pass type II membrane protein</topology>
    </subcellularLocation>
</comment>
<dbReference type="InterPro" id="IPR042089">
    <property type="entry name" value="Peptidase_M13_dom_2"/>
</dbReference>
<dbReference type="GO" id="GO:0005886">
    <property type="term" value="C:plasma membrane"/>
    <property type="evidence" value="ECO:0007669"/>
    <property type="project" value="UniProtKB-SubCell"/>
</dbReference>
<gene>
    <name evidence="6" type="primary">ECE1</name>
    <name evidence="5" type="ORF">CCAP1982_LOCUS2297</name>
</gene>
<evidence type="ECO:0000256" key="2">
    <source>
        <dbReference type="ARBA" id="ARBA00007357"/>
    </source>
</evidence>
<evidence type="ECO:0000256" key="3">
    <source>
        <dbReference type="SAM" id="SignalP"/>
    </source>
</evidence>
<evidence type="ECO:0000313" key="6">
    <source>
        <dbReference type="EMBL" id="JAB93355.1"/>
    </source>
</evidence>